<organism evidence="3 4">
    <name type="scientific">Rhizobium gallicum bv. gallicum R602sp</name>
    <dbReference type="NCBI Taxonomy" id="1041138"/>
    <lineage>
        <taxon>Bacteria</taxon>
        <taxon>Pseudomonadati</taxon>
        <taxon>Pseudomonadota</taxon>
        <taxon>Alphaproteobacteria</taxon>
        <taxon>Hyphomicrobiales</taxon>
        <taxon>Rhizobiaceae</taxon>
        <taxon>Rhizobium/Agrobacterium group</taxon>
        <taxon>Rhizobium</taxon>
    </lineage>
</organism>
<evidence type="ECO:0000313" key="4">
    <source>
        <dbReference type="Proteomes" id="UP000031368"/>
    </source>
</evidence>
<evidence type="ECO:0000313" key="3">
    <source>
        <dbReference type="EMBL" id="AJD42786.1"/>
    </source>
</evidence>
<dbReference type="KEGG" id="rga:RGR602_CH03479"/>
<proteinExistence type="predicted"/>
<dbReference type="HOGENOM" id="CLU_046484_13_0_5"/>
<sequence length="232" mass="23797">MARTAPRGRRRKSSAKSKGRGHGGALPWLFAGVVAAGSIALYDNWKTVRPILASRAPDTAAITAAIKADAPKAAVAKNAPRQAIASQPQRPVPPEAVPVPAAQPVKLSSTATSSAGPENARAAFGYCGQGEHMNCVGDGGIFWYKGEKILVADMVVPDVGAARCEGERRIGFAAKSKLLKFLNAGPFVMNAAGKPASSGAPHVISRGGRSLGTQLITEGLARKPGAPGGWCA</sequence>
<gene>
    <name evidence="3" type="ORF">RGR602_CH03479</name>
</gene>
<keyword evidence="2" id="KW-0812">Transmembrane</keyword>
<dbReference type="EMBL" id="CP006877">
    <property type="protein sequence ID" value="AJD42786.1"/>
    <property type="molecule type" value="Genomic_DNA"/>
</dbReference>
<name>A0A0B4X6M5_9HYPH</name>
<dbReference type="AlphaFoldDB" id="A0A0B4X6M5"/>
<protein>
    <recommendedName>
        <fullName evidence="5">Nuclease SNase-like protein</fullName>
    </recommendedName>
</protein>
<reference evidence="3 4" key="1">
    <citation type="submission" date="2013-11" db="EMBL/GenBank/DDBJ databases">
        <title>Complete genome sequence of Rhizobium gallicum bv. gallicum R602.</title>
        <authorList>
            <person name="Bustos P."/>
            <person name="Santamaria R.I."/>
            <person name="Lozano L."/>
            <person name="Acosta J.L."/>
            <person name="Ormeno-Orrillo E."/>
            <person name="Rogel M.A."/>
            <person name="Romero D."/>
            <person name="Cevallos M.A."/>
            <person name="Martinez-Romero E."/>
            <person name="Gonzalez V."/>
        </authorList>
    </citation>
    <scope>NUCLEOTIDE SEQUENCE [LARGE SCALE GENOMIC DNA]</scope>
    <source>
        <strain evidence="3 4">R602</strain>
    </source>
</reference>
<evidence type="ECO:0000256" key="2">
    <source>
        <dbReference type="SAM" id="Phobius"/>
    </source>
</evidence>
<keyword evidence="2" id="KW-1133">Transmembrane helix</keyword>
<dbReference type="Proteomes" id="UP000031368">
    <property type="component" value="Chromosome"/>
</dbReference>
<evidence type="ECO:0000256" key="1">
    <source>
        <dbReference type="SAM" id="MobiDB-lite"/>
    </source>
</evidence>
<keyword evidence="2" id="KW-0472">Membrane</keyword>
<evidence type="ECO:0008006" key="5">
    <source>
        <dbReference type="Google" id="ProtNLM"/>
    </source>
</evidence>
<dbReference type="RefSeq" id="WP_039846092.1">
    <property type="nucleotide sequence ID" value="NZ_CP006877.1"/>
</dbReference>
<feature type="region of interest" description="Disordered" evidence="1">
    <location>
        <begin position="79"/>
        <end position="101"/>
    </location>
</feature>
<feature type="region of interest" description="Disordered" evidence="1">
    <location>
        <begin position="1"/>
        <end position="22"/>
    </location>
</feature>
<feature type="compositionally biased region" description="Basic residues" evidence="1">
    <location>
        <begin position="1"/>
        <end position="21"/>
    </location>
</feature>
<accession>A0A0B4X6M5</accession>
<feature type="transmembrane region" description="Helical" evidence="2">
    <location>
        <begin position="21"/>
        <end position="42"/>
    </location>
</feature>
<keyword evidence="4" id="KW-1185">Reference proteome</keyword>